<dbReference type="NCBIfam" id="TIGR00654">
    <property type="entry name" value="PhzF_family"/>
    <property type="match status" value="1"/>
</dbReference>
<evidence type="ECO:0000313" key="4">
    <source>
        <dbReference type="Proteomes" id="UP000596977"/>
    </source>
</evidence>
<keyword evidence="4" id="KW-1185">Reference proteome</keyword>
<comment type="caution">
    <text evidence="3">The sequence shown here is derived from an EMBL/GenBank/DDBJ whole genome shotgun (WGS) entry which is preliminary data.</text>
</comment>
<dbReference type="Pfam" id="PF02567">
    <property type="entry name" value="PhzC-PhzF"/>
    <property type="match status" value="1"/>
</dbReference>
<comment type="similarity">
    <text evidence="1">Belongs to the PhzF family.</text>
</comment>
<dbReference type="PIRSF" id="PIRSF016184">
    <property type="entry name" value="PhzC_PhzF"/>
    <property type="match status" value="1"/>
</dbReference>
<dbReference type="RefSeq" id="WP_244640705.1">
    <property type="nucleotide sequence ID" value="NZ_BMKB01000002.1"/>
</dbReference>
<evidence type="ECO:0000256" key="2">
    <source>
        <dbReference type="PIRSR" id="PIRSR016184-1"/>
    </source>
</evidence>
<dbReference type="Gene3D" id="3.10.310.10">
    <property type="entry name" value="Diaminopimelate Epimerase, Chain A, domain 1"/>
    <property type="match status" value="2"/>
</dbReference>
<evidence type="ECO:0000256" key="1">
    <source>
        <dbReference type="ARBA" id="ARBA00008270"/>
    </source>
</evidence>
<dbReference type="PANTHER" id="PTHR13774">
    <property type="entry name" value="PHENAZINE BIOSYNTHESIS PROTEIN"/>
    <property type="match status" value="1"/>
</dbReference>
<accession>A0A916VWM4</accession>
<sequence>MLMTVVRRKGNAMKLTYYILDVFTRDRLAGNPLAVVLKADELSDARMQAIAGEFNLSETVFVRTPKSERHTASLRIFTPRRELPFAGHPTVGASVLLGLENRLSAIRLELGIGLVTSVMERENKRTGYARFSLPQLPQRIDEAPDLDAVARTLGLTESDIGCGDLKAGRYSAGLPFYLIPVRDARVLESISLERRGWTSVYTGDHPAVYVFTKTSGERGNDYAARMFGVGAGIGEDPATGSAAAALIGLLAEQPEYAEGNHSIRLRQGLEMGRPSVIELQLHMSEGKLQRAGIGGAAVVLAQGVLDFDE</sequence>
<dbReference type="Proteomes" id="UP000596977">
    <property type="component" value="Unassembled WGS sequence"/>
</dbReference>
<dbReference type="GO" id="GO:0016853">
    <property type="term" value="F:isomerase activity"/>
    <property type="evidence" value="ECO:0007669"/>
    <property type="project" value="TreeGrafter"/>
</dbReference>
<gene>
    <name evidence="3" type="ORF">GCM10011499_16180</name>
</gene>
<dbReference type="SUPFAM" id="SSF54506">
    <property type="entry name" value="Diaminopimelate epimerase-like"/>
    <property type="match status" value="1"/>
</dbReference>
<dbReference type="EMBL" id="BMKB01000002">
    <property type="protein sequence ID" value="GGA47173.1"/>
    <property type="molecule type" value="Genomic_DNA"/>
</dbReference>
<dbReference type="InterPro" id="IPR003719">
    <property type="entry name" value="Phenazine_PhzF-like"/>
</dbReference>
<proteinExistence type="inferred from homology"/>
<dbReference type="PANTHER" id="PTHR13774:SF32">
    <property type="entry name" value="ANTISENSE-ENHANCING SEQUENCE 1"/>
    <property type="match status" value="1"/>
</dbReference>
<feature type="active site" evidence="2">
    <location>
        <position position="58"/>
    </location>
</feature>
<dbReference type="GO" id="GO:0005737">
    <property type="term" value="C:cytoplasm"/>
    <property type="evidence" value="ECO:0007669"/>
    <property type="project" value="TreeGrafter"/>
</dbReference>
<organism evidence="3 4">
    <name type="scientific">Pelagibacterium lentulum</name>
    <dbReference type="NCBI Taxonomy" id="2029865"/>
    <lineage>
        <taxon>Bacteria</taxon>
        <taxon>Pseudomonadati</taxon>
        <taxon>Pseudomonadota</taxon>
        <taxon>Alphaproteobacteria</taxon>
        <taxon>Hyphomicrobiales</taxon>
        <taxon>Devosiaceae</taxon>
        <taxon>Pelagibacterium</taxon>
    </lineage>
</organism>
<evidence type="ECO:0000313" key="3">
    <source>
        <dbReference type="EMBL" id="GGA47173.1"/>
    </source>
</evidence>
<name>A0A916VWM4_9HYPH</name>
<reference evidence="3 4" key="1">
    <citation type="journal article" date="2014" name="Int. J. Syst. Evol. Microbiol.">
        <title>Complete genome sequence of Corynebacterium casei LMG S-19264T (=DSM 44701T), isolated from a smear-ripened cheese.</title>
        <authorList>
            <consortium name="US DOE Joint Genome Institute (JGI-PGF)"/>
            <person name="Walter F."/>
            <person name="Albersmeier A."/>
            <person name="Kalinowski J."/>
            <person name="Ruckert C."/>
        </authorList>
    </citation>
    <scope>NUCLEOTIDE SEQUENCE [LARGE SCALE GENOMIC DNA]</scope>
    <source>
        <strain evidence="3 4">CGMCC 1.15896</strain>
    </source>
</reference>
<protein>
    <submittedName>
        <fullName evidence="3">Phenazine biosynthesis protein PhzF</fullName>
    </submittedName>
</protein>
<dbReference type="AlphaFoldDB" id="A0A916VWM4"/>